<dbReference type="Pfam" id="PF06445">
    <property type="entry name" value="GyrI-like"/>
    <property type="match status" value="1"/>
</dbReference>
<dbReference type="AlphaFoldDB" id="A0A806FNP6"/>
<accession>A0A806FNP6</accession>
<name>A0A806FNP6_BIFAN</name>
<dbReference type="PIRSF" id="PIRSF031644">
    <property type="entry name" value="UCP031644"/>
    <property type="match status" value="1"/>
</dbReference>
<gene>
    <name evidence="2" type="ORF">BALAC2494_01189</name>
</gene>
<evidence type="ECO:0000259" key="1">
    <source>
        <dbReference type="Pfam" id="PF06445"/>
    </source>
</evidence>
<feature type="domain" description="GyrI-like small molecule binding" evidence="1">
    <location>
        <begin position="47"/>
        <end position="242"/>
    </location>
</feature>
<evidence type="ECO:0000313" key="2">
    <source>
        <dbReference type="EMBL" id="AEK31014.1"/>
    </source>
</evidence>
<reference evidence="2 3" key="1">
    <citation type="journal article" date="2011" name="J. Bacteriol.">
        <title>Genome Sequence of the Probiotic Strain Bifidobacterium animalis subsp. lactis CNCM I-2494.</title>
        <authorList>
            <person name="Chervaux C."/>
            <person name="Grimaldi C."/>
            <person name="Bolotin A."/>
            <person name="Quinquis B."/>
            <person name="Legrain-Raspaud S."/>
            <person name="van Hylckama Vlieg J.E."/>
            <person name="Denariaz G."/>
            <person name="Smokvina T."/>
        </authorList>
    </citation>
    <scope>NUCLEOTIDE SEQUENCE [LARGE SCALE GENOMIC DNA]</scope>
    <source>
        <strain evidence="2 3">CNCM I-2494</strain>
    </source>
</reference>
<dbReference type="EMBL" id="CP002915">
    <property type="protein sequence ID" value="AEK31014.1"/>
    <property type="molecule type" value="Genomic_DNA"/>
</dbReference>
<dbReference type="SUPFAM" id="SSF55136">
    <property type="entry name" value="Probable bacterial effector-binding domain"/>
    <property type="match status" value="1"/>
</dbReference>
<dbReference type="InterPro" id="IPR008319">
    <property type="entry name" value="GyrI-like_CCH_Lin2189-like"/>
</dbReference>
<dbReference type="InterPro" id="IPR011256">
    <property type="entry name" value="Reg_factor_effector_dom_sf"/>
</dbReference>
<dbReference type="Gene3D" id="3.20.80.10">
    <property type="entry name" value="Regulatory factor, effector binding domain"/>
    <property type="match status" value="1"/>
</dbReference>
<evidence type="ECO:0000313" key="3">
    <source>
        <dbReference type="Proteomes" id="UP000008394"/>
    </source>
</evidence>
<dbReference type="Proteomes" id="UP000008394">
    <property type="component" value="Chromosome"/>
</dbReference>
<dbReference type="KEGG" id="bnm:BALAC2494_01189"/>
<proteinExistence type="predicted"/>
<dbReference type="InterPro" id="IPR029442">
    <property type="entry name" value="GyrI-like"/>
</dbReference>
<organism evidence="2 3">
    <name type="scientific">Bifidobacterium animalis subsp. lactis CNCM I-2494</name>
    <dbReference type="NCBI Taxonomy" id="1042403"/>
    <lineage>
        <taxon>Bacteria</taxon>
        <taxon>Bacillati</taxon>
        <taxon>Actinomycetota</taxon>
        <taxon>Actinomycetes</taxon>
        <taxon>Bifidobacteriales</taxon>
        <taxon>Bifidobacteriaceae</taxon>
        <taxon>Bifidobacterium</taxon>
    </lineage>
</organism>
<protein>
    <submittedName>
        <fullName evidence="2">Hypothetical cytosolic protein</fullName>
    </submittedName>
</protein>
<sequence length="247" mass="28154">MRFHARISPLSEMMLIRAAHSCIFCYSVLMPYDVKREQKNLYVPGKTPAIVEVPAMQFVAVRGAGDPNDPHGEYQSALQLLYGISFTIKMSEKSKDSRDHIAGYMPYVVPPLEGLWWMGRNASEPVDYARKQDFQWISMIRLPEFVTADAFEHARGLFANKHPEADVSRARLFEYDEGLCAQVMHVGPYDTEPATIAALDKFVGEHGYALDFSDARHHHEIYLSNPQRCAPDRLRTVIRHPVRMASE</sequence>